<organism evidence="2 3">
    <name type="scientific">Adineta steineri</name>
    <dbReference type="NCBI Taxonomy" id="433720"/>
    <lineage>
        <taxon>Eukaryota</taxon>
        <taxon>Metazoa</taxon>
        <taxon>Spiralia</taxon>
        <taxon>Gnathifera</taxon>
        <taxon>Rotifera</taxon>
        <taxon>Eurotatoria</taxon>
        <taxon>Bdelloidea</taxon>
        <taxon>Adinetida</taxon>
        <taxon>Adinetidae</taxon>
        <taxon>Adineta</taxon>
    </lineage>
</organism>
<feature type="non-terminal residue" evidence="2">
    <location>
        <position position="1"/>
    </location>
</feature>
<dbReference type="Proteomes" id="UP000663844">
    <property type="component" value="Unassembled WGS sequence"/>
</dbReference>
<dbReference type="EMBL" id="CAJOAZ010025343">
    <property type="protein sequence ID" value="CAF4392328.1"/>
    <property type="molecule type" value="Genomic_DNA"/>
</dbReference>
<evidence type="ECO:0000313" key="3">
    <source>
        <dbReference type="Proteomes" id="UP000663844"/>
    </source>
</evidence>
<protein>
    <submittedName>
        <fullName evidence="2">Uncharacterized protein</fullName>
    </submittedName>
</protein>
<comment type="caution">
    <text evidence="2">The sequence shown here is derived from an EMBL/GenBank/DDBJ whole genome shotgun (WGS) entry which is preliminary data.</text>
</comment>
<accession>A0A820NR10</accession>
<evidence type="ECO:0000313" key="1">
    <source>
        <dbReference type="EMBL" id="CAF1548086.1"/>
    </source>
</evidence>
<reference evidence="2" key="1">
    <citation type="submission" date="2021-02" db="EMBL/GenBank/DDBJ databases">
        <authorList>
            <person name="Nowell W R."/>
        </authorList>
    </citation>
    <scope>NUCLEOTIDE SEQUENCE</scope>
</reference>
<dbReference type="EMBL" id="CAJNOG010005102">
    <property type="protein sequence ID" value="CAF1548086.1"/>
    <property type="molecule type" value="Genomic_DNA"/>
</dbReference>
<evidence type="ECO:0000313" key="2">
    <source>
        <dbReference type="EMBL" id="CAF4392328.1"/>
    </source>
</evidence>
<proteinExistence type="predicted"/>
<sequence>MIGYHSACDELDGEESFYPYDFCVLQKQSDEEHQNINDNTLRCSVPTDLYSLSHANSLRNLKYRSVIDRNEHERSSSSNPTLTTFDEVRSDDIRRYRSLYSK</sequence>
<name>A0A820NR10_9BILA</name>
<dbReference type="AlphaFoldDB" id="A0A820NR10"/>
<gene>
    <name evidence="1" type="ORF">JYZ213_LOCUS46120</name>
    <name evidence="2" type="ORF">OXD698_LOCUS50979</name>
</gene>
<dbReference type="Proteomes" id="UP000663845">
    <property type="component" value="Unassembled WGS sequence"/>
</dbReference>